<dbReference type="GO" id="GO:0005524">
    <property type="term" value="F:ATP binding"/>
    <property type="evidence" value="ECO:0007669"/>
    <property type="project" value="UniProtKB-KW"/>
</dbReference>
<dbReference type="GO" id="GO:0005829">
    <property type="term" value="C:cytosol"/>
    <property type="evidence" value="ECO:0007669"/>
    <property type="project" value="TreeGrafter"/>
</dbReference>
<dbReference type="InterPro" id="IPR043129">
    <property type="entry name" value="ATPase_NBD"/>
</dbReference>
<dbReference type="EMBL" id="LNIX01000012">
    <property type="protein sequence ID" value="OXA48023.1"/>
    <property type="molecule type" value="Genomic_DNA"/>
</dbReference>
<evidence type="ECO:0000313" key="5">
    <source>
        <dbReference type="Proteomes" id="UP000198287"/>
    </source>
</evidence>
<keyword evidence="2" id="KW-0547">Nucleotide-binding</keyword>
<dbReference type="Proteomes" id="UP000198287">
    <property type="component" value="Unassembled WGS sequence"/>
</dbReference>
<accession>A0A226DS32</accession>
<dbReference type="Pfam" id="PF00012">
    <property type="entry name" value="HSP70"/>
    <property type="match status" value="1"/>
</dbReference>
<reference evidence="4 5" key="1">
    <citation type="submission" date="2015-12" db="EMBL/GenBank/DDBJ databases">
        <title>The genome of Folsomia candida.</title>
        <authorList>
            <person name="Faddeeva A."/>
            <person name="Derks M.F."/>
            <person name="Anvar Y."/>
            <person name="Smit S."/>
            <person name="Van Straalen N."/>
            <person name="Roelofs D."/>
        </authorList>
    </citation>
    <scope>NUCLEOTIDE SEQUENCE [LARGE SCALE GENOMIC DNA]</scope>
    <source>
        <strain evidence="4 5">VU population</strain>
        <tissue evidence="4">Whole body</tissue>
    </source>
</reference>
<evidence type="ECO:0000256" key="2">
    <source>
        <dbReference type="ARBA" id="ARBA00022741"/>
    </source>
</evidence>
<proteinExistence type="inferred from homology"/>
<dbReference type="OMA" id="MEHITAM"/>
<protein>
    <submittedName>
        <fullName evidence="4">Uncharacterized protein</fullName>
    </submittedName>
</protein>
<gene>
    <name evidence="4" type="ORF">Fcan01_17180</name>
</gene>
<dbReference type="OrthoDB" id="434160at2759"/>
<dbReference type="InterPro" id="IPR013126">
    <property type="entry name" value="Hsp_70_fam"/>
</dbReference>
<keyword evidence="5" id="KW-1185">Reference proteome</keyword>
<dbReference type="PANTHER" id="PTHR45639:SF4">
    <property type="entry name" value="HSC70CB, ISOFORM G"/>
    <property type="match status" value="1"/>
</dbReference>
<dbReference type="SUPFAM" id="SSF53067">
    <property type="entry name" value="Actin-like ATPase domain"/>
    <property type="match status" value="1"/>
</dbReference>
<dbReference type="PANTHER" id="PTHR45639">
    <property type="entry name" value="HSC70CB, ISOFORM G-RELATED"/>
    <property type="match status" value="1"/>
</dbReference>
<name>A0A226DS32_FOLCA</name>
<comment type="similarity">
    <text evidence="1">Belongs to the heat shock protein 70 family.</text>
</comment>
<dbReference type="GO" id="GO:0005634">
    <property type="term" value="C:nucleus"/>
    <property type="evidence" value="ECO:0007669"/>
    <property type="project" value="TreeGrafter"/>
</dbReference>
<sequence>MIGIDIGNQSSFVAVVKDCGVETVDNDYSLRATSSVVAFSSRNRILGVAAANQQTSNLTNTISSFKPLLGLRWEDFFVLDEVQRVPYKLVPHPSGGVAVQVCYFGEERVYSMEHITAMLLTGLKVTTETVLKSVIKNCVMAKFQNANAILKNVKKNMATNVICPHFQNANASVFSAILEFRLADVEIS</sequence>
<evidence type="ECO:0000256" key="1">
    <source>
        <dbReference type="ARBA" id="ARBA00007381"/>
    </source>
</evidence>
<dbReference type="FunFam" id="3.30.420.40:FF:000171">
    <property type="entry name" value="Heat shock 70 kDa protein 4"/>
    <property type="match status" value="1"/>
</dbReference>
<comment type="caution">
    <text evidence="4">The sequence shown here is derived from an EMBL/GenBank/DDBJ whole genome shotgun (WGS) entry which is preliminary data.</text>
</comment>
<dbReference type="GO" id="GO:0140662">
    <property type="term" value="F:ATP-dependent protein folding chaperone"/>
    <property type="evidence" value="ECO:0007669"/>
    <property type="project" value="InterPro"/>
</dbReference>
<organism evidence="4 5">
    <name type="scientific">Folsomia candida</name>
    <name type="common">Springtail</name>
    <dbReference type="NCBI Taxonomy" id="158441"/>
    <lineage>
        <taxon>Eukaryota</taxon>
        <taxon>Metazoa</taxon>
        <taxon>Ecdysozoa</taxon>
        <taxon>Arthropoda</taxon>
        <taxon>Hexapoda</taxon>
        <taxon>Collembola</taxon>
        <taxon>Entomobryomorpha</taxon>
        <taxon>Isotomoidea</taxon>
        <taxon>Isotomidae</taxon>
        <taxon>Proisotominae</taxon>
        <taxon>Folsomia</taxon>
    </lineage>
</organism>
<dbReference type="AlphaFoldDB" id="A0A226DS32"/>
<keyword evidence="3" id="KW-0067">ATP-binding</keyword>
<evidence type="ECO:0000256" key="3">
    <source>
        <dbReference type="ARBA" id="ARBA00022840"/>
    </source>
</evidence>
<evidence type="ECO:0000313" key="4">
    <source>
        <dbReference type="EMBL" id="OXA48023.1"/>
    </source>
</evidence>
<dbReference type="STRING" id="158441.A0A226DS32"/>
<dbReference type="Gene3D" id="3.30.420.40">
    <property type="match status" value="1"/>
</dbReference>